<dbReference type="RefSeq" id="WP_059323145.1">
    <property type="nucleotide sequence ID" value="NZ_CP016377.1"/>
</dbReference>
<evidence type="ECO:0000313" key="1">
    <source>
        <dbReference type="EMBL" id="OPB72406.1"/>
    </source>
</evidence>
<proteinExistence type="predicted"/>
<dbReference type="AlphaFoldDB" id="A0AAJ3TND7"/>
<comment type="caution">
    <text evidence="1">The sequence shown here is derived from an EMBL/GenBank/DDBJ whole genome shotgun (WGS) entry which is preliminary data.</text>
</comment>
<reference evidence="1 2" key="1">
    <citation type="submission" date="2016-06" db="EMBL/GenBank/DDBJ databases">
        <authorList>
            <person name="Nicholson A.C."/>
        </authorList>
    </citation>
    <scope>NUCLEOTIDE SEQUENCE [LARGE SCALE GENOMIC DNA]</scope>
    <source>
        <strain evidence="1 2">G4123</strain>
    </source>
</reference>
<gene>
    <name evidence="1" type="ORF">BAY32_12685</name>
</gene>
<name>A0AAJ3TND7_9FLAO</name>
<dbReference type="EMBL" id="MAIC01000017">
    <property type="protein sequence ID" value="OPB72406.1"/>
    <property type="molecule type" value="Genomic_DNA"/>
</dbReference>
<accession>A0AAJ3TND7</accession>
<organism evidence="1 2">
    <name type="scientific">Elizabethkingia ursingii</name>
    <dbReference type="NCBI Taxonomy" id="1756150"/>
    <lineage>
        <taxon>Bacteria</taxon>
        <taxon>Pseudomonadati</taxon>
        <taxon>Bacteroidota</taxon>
        <taxon>Flavobacteriia</taxon>
        <taxon>Flavobacteriales</taxon>
        <taxon>Weeksellaceae</taxon>
        <taxon>Elizabethkingia</taxon>
    </lineage>
</organism>
<evidence type="ECO:0000313" key="2">
    <source>
        <dbReference type="Proteomes" id="UP000190816"/>
    </source>
</evidence>
<dbReference type="Proteomes" id="UP000190816">
    <property type="component" value="Unassembled WGS sequence"/>
</dbReference>
<dbReference type="KEGG" id="ego:BBD34_17285"/>
<sequence>MNPDGTYNAVTGDNFITVSDNSWYINYESTDGLYNGTNSCSDNKYSIMFCNVFETAINYIKNNP</sequence>
<protein>
    <submittedName>
        <fullName evidence="1">Uncharacterized protein</fullName>
    </submittedName>
</protein>